<feature type="region of interest" description="Disordered" evidence="1">
    <location>
        <begin position="102"/>
        <end position="122"/>
    </location>
</feature>
<protein>
    <recommendedName>
        <fullName evidence="4">Fungal-type protein kinase domain-containing protein</fullName>
    </recommendedName>
</protein>
<comment type="caution">
    <text evidence="2">The sequence shown here is derived from an EMBL/GenBank/DDBJ whole genome shotgun (WGS) entry which is preliminary data.</text>
</comment>
<dbReference type="InterPro" id="IPR046521">
    <property type="entry name" value="DUF6698"/>
</dbReference>
<dbReference type="EMBL" id="RWJN01000013">
    <property type="protein sequence ID" value="TCD70858.1"/>
    <property type="molecule type" value="Genomic_DNA"/>
</dbReference>
<gene>
    <name evidence="2" type="ORF">EIP91_001166</name>
</gene>
<evidence type="ECO:0000313" key="2">
    <source>
        <dbReference type="EMBL" id="TCD70858.1"/>
    </source>
</evidence>
<evidence type="ECO:0000256" key="1">
    <source>
        <dbReference type="SAM" id="MobiDB-lite"/>
    </source>
</evidence>
<evidence type="ECO:0000313" key="3">
    <source>
        <dbReference type="Proteomes" id="UP000292702"/>
    </source>
</evidence>
<proteinExistence type="predicted"/>
<feature type="compositionally biased region" description="Basic and acidic residues" evidence="1">
    <location>
        <begin position="396"/>
        <end position="416"/>
    </location>
</feature>
<reference evidence="2 3" key="1">
    <citation type="submission" date="2018-11" db="EMBL/GenBank/DDBJ databases">
        <title>Genome assembly of Steccherinum ochraceum LE-BIN_3174, the white-rot fungus of the Steccherinaceae family (The Residual Polyporoid clade, Polyporales, Basidiomycota).</title>
        <authorList>
            <person name="Fedorova T.V."/>
            <person name="Glazunova O.A."/>
            <person name="Landesman E.O."/>
            <person name="Moiseenko K.V."/>
            <person name="Psurtseva N.V."/>
            <person name="Savinova O.S."/>
            <person name="Shakhova N.V."/>
            <person name="Tyazhelova T.V."/>
            <person name="Vasina D.V."/>
        </authorList>
    </citation>
    <scope>NUCLEOTIDE SEQUENCE [LARGE SCALE GENOMIC DNA]</scope>
    <source>
        <strain evidence="2 3">LE-BIN_3174</strain>
    </source>
</reference>
<evidence type="ECO:0008006" key="4">
    <source>
        <dbReference type="Google" id="ProtNLM"/>
    </source>
</evidence>
<dbReference type="Proteomes" id="UP000292702">
    <property type="component" value="Unassembled WGS sequence"/>
</dbReference>
<dbReference type="AlphaFoldDB" id="A0A4R0S131"/>
<organism evidence="2 3">
    <name type="scientific">Steccherinum ochraceum</name>
    <dbReference type="NCBI Taxonomy" id="92696"/>
    <lineage>
        <taxon>Eukaryota</taxon>
        <taxon>Fungi</taxon>
        <taxon>Dikarya</taxon>
        <taxon>Basidiomycota</taxon>
        <taxon>Agaricomycotina</taxon>
        <taxon>Agaricomycetes</taxon>
        <taxon>Polyporales</taxon>
        <taxon>Steccherinaceae</taxon>
        <taxon>Steccherinum</taxon>
    </lineage>
</organism>
<feature type="region of interest" description="Disordered" evidence="1">
    <location>
        <begin position="387"/>
        <end position="416"/>
    </location>
</feature>
<dbReference type="Pfam" id="PF20414">
    <property type="entry name" value="DUF6698"/>
    <property type="match status" value="1"/>
</dbReference>
<accession>A0A4R0S131</accession>
<sequence length="416" mass="45646">MPRTSSSGGPPSPNATPPASNDDAGGLPSVEGVSPEIMRLATSVALGYIVSPGPGKRKHGDATARGMNFADFGHTFCRLGEPGFTQVFDIVEHGLKLAAADSDDEDLDGLQPGDLRPAKTDEERIRDGSWRILCDGIPGFENAMISATAERALRRQVCTQLHKAIQDQRGNDTGGLKYALLDWIHFDTTQSLNPPISKQENSKSFRGWNHPVTAALLCPIEFEPIDDTYAGIKEGRITASAQQWPRFCYPDGHEYVPGQEIVGLFKGYLCVRSSKHIFMGPSSALKGPGLSSSRSPNAKRIGMTRMTPRALAYVLIQLWFALSSLQHWPGSEAAKSNGQEDDQFNIAVFWRNIVSFFDDGNGQDVLDFYDYEVFGIRRGGSNVVRERGTGAQSAMERIRAERSEEARKRARLDTEP</sequence>
<dbReference type="STRING" id="92696.A0A4R0S131"/>
<keyword evidence="3" id="KW-1185">Reference proteome</keyword>
<feature type="region of interest" description="Disordered" evidence="1">
    <location>
        <begin position="1"/>
        <end position="31"/>
    </location>
</feature>
<name>A0A4R0S131_9APHY</name>
<dbReference type="OrthoDB" id="3259047at2759"/>